<keyword evidence="3" id="KW-1133">Transmembrane helix</keyword>
<reference evidence="5 6" key="1">
    <citation type="submission" date="2016-06" db="EMBL/GenBank/DDBJ databases">
        <authorList>
            <person name="Kjaerup R.B."/>
            <person name="Dalgaard T.S."/>
            <person name="Juul-Madsen H.R."/>
        </authorList>
    </citation>
    <scope>NUCLEOTIDE SEQUENCE [LARGE SCALE GENOMIC DNA]</scope>
    <source>
        <strain evidence="5 6">1081914.2</strain>
    </source>
</reference>
<protein>
    <recommendedName>
        <fullName evidence="4">DUF3592 domain-containing protein</fullName>
    </recommendedName>
</protein>
<proteinExistence type="predicted"/>
<dbReference type="InterPro" id="IPR050952">
    <property type="entry name" value="TRIM-NHL_E3_ligases"/>
</dbReference>
<feature type="repeat" description="NHL" evidence="2">
    <location>
        <begin position="427"/>
        <end position="454"/>
    </location>
</feature>
<dbReference type="InterPro" id="IPR011042">
    <property type="entry name" value="6-blade_b-propeller_TolB-like"/>
</dbReference>
<dbReference type="SUPFAM" id="SSF63829">
    <property type="entry name" value="Calcium-dependent phosphotriesterase"/>
    <property type="match status" value="1"/>
</dbReference>
<dbReference type="RefSeq" id="WP_065119386.1">
    <property type="nucleotide sequence ID" value="NZ_LZKQ01000045.1"/>
</dbReference>
<sequence>MKGEWLYLIAGGAMVLLGAWRLVKIFVKLQVSRSNRAWPSVPGEVTHSETVDTGEEEEFRVEYRYEVNGVRHYGDVLQVGHSSASRAKNRVLLQQYPAGADVEVHYDPADPSTAVLIPGGGRNMLAPIAAMLVLIGGGMWISYAAVERHLAAEADRAEAEAELPRVPFYELNAPGGVAIDADGYVYVCDGPATAPSSTPGFPIGPPGIPGFPTTTRAMPGFPGPPAFDAPAGRLLRLDPGLLSATSQLPRVLGNPDGIALNGAGDFYITDRGMLWVYTMEHRADQGDTKFTGATPLRGVLSGSVAVDAAGNAYVTEPSSGRVLKMAAETKTATEVFKAPDNGSAADVAVDRSGTVFVTDARGNRVFKIAVDGTPTPLPFPELSQPQGVAVDGAGTVYVVDGGHHRVMKLTANAPTATDLLLEGLVDPYDVAVDNAGNVFVTDRGGHRILKFPPAQ</sequence>
<dbReference type="GO" id="GO:0008270">
    <property type="term" value="F:zinc ion binding"/>
    <property type="evidence" value="ECO:0007669"/>
    <property type="project" value="UniProtKB-KW"/>
</dbReference>
<evidence type="ECO:0000313" key="6">
    <source>
        <dbReference type="Proteomes" id="UP000093795"/>
    </source>
</evidence>
<evidence type="ECO:0000256" key="3">
    <source>
        <dbReference type="SAM" id="Phobius"/>
    </source>
</evidence>
<dbReference type="SUPFAM" id="SSF101898">
    <property type="entry name" value="NHL repeat"/>
    <property type="match status" value="1"/>
</dbReference>
<dbReference type="InterPro" id="IPR021994">
    <property type="entry name" value="DUF3592"/>
</dbReference>
<dbReference type="PROSITE" id="PS51125">
    <property type="entry name" value="NHL"/>
    <property type="match status" value="3"/>
</dbReference>
<feature type="repeat" description="NHL" evidence="2">
    <location>
        <begin position="381"/>
        <end position="412"/>
    </location>
</feature>
<dbReference type="AlphaFoldDB" id="A0A1A3CUW3"/>
<dbReference type="Pfam" id="PF12158">
    <property type="entry name" value="DUF3592"/>
    <property type="match status" value="1"/>
</dbReference>
<keyword evidence="1" id="KW-0677">Repeat</keyword>
<accession>A0A1A3CUW3</accession>
<dbReference type="Proteomes" id="UP000093795">
    <property type="component" value="Unassembled WGS sequence"/>
</dbReference>
<comment type="caution">
    <text evidence="5">The sequence shown here is derived from an EMBL/GenBank/DDBJ whole genome shotgun (WGS) entry which is preliminary data.</text>
</comment>
<feature type="repeat" description="NHL" evidence="2">
    <location>
        <begin position="346"/>
        <end position="371"/>
    </location>
</feature>
<dbReference type="STRING" id="1790.A5645_23435"/>
<evidence type="ECO:0000256" key="2">
    <source>
        <dbReference type="PROSITE-ProRule" id="PRU00504"/>
    </source>
</evidence>
<dbReference type="PANTHER" id="PTHR24104:SF25">
    <property type="entry name" value="PROTEIN LIN-41"/>
    <property type="match status" value="1"/>
</dbReference>
<dbReference type="PANTHER" id="PTHR24104">
    <property type="entry name" value="E3 UBIQUITIN-PROTEIN LIGASE NHLRC1-RELATED"/>
    <property type="match status" value="1"/>
</dbReference>
<feature type="transmembrane region" description="Helical" evidence="3">
    <location>
        <begin position="125"/>
        <end position="146"/>
    </location>
</feature>
<dbReference type="Pfam" id="PF01436">
    <property type="entry name" value="NHL"/>
    <property type="match status" value="2"/>
</dbReference>
<gene>
    <name evidence="5" type="ORF">A9X01_12325</name>
</gene>
<evidence type="ECO:0000256" key="1">
    <source>
        <dbReference type="ARBA" id="ARBA00022737"/>
    </source>
</evidence>
<evidence type="ECO:0000259" key="4">
    <source>
        <dbReference type="Pfam" id="PF12158"/>
    </source>
</evidence>
<name>A0A1A3CUW3_MYCAS</name>
<feature type="domain" description="DUF3592" evidence="4">
    <location>
        <begin position="41"/>
        <end position="120"/>
    </location>
</feature>
<evidence type="ECO:0000313" key="5">
    <source>
        <dbReference type="EMBL" id="OBI90147.1"/>
    </source>
</evidence>
<dbReference type="OrthoDB" id="4750277at2"/>
<dbReference type="EMBL" id="LZKQ01000045">
    <property type="protein sequence ID" value="OBI90147.1"/>
    <property type="molecule type" value="Genomic_DNA"/>
</dbReference>
<dbReference type="Gene3D" id="2.120.10.30">
    <property type="entry name" value="TolB, C-terminal domain"/>
    <property type="match status" value="2"/>
</dbReference>
<organism evidence="5 6">
    <name type="scientific">Mycobacterium asiaticum</name>
    <dbReference type="NCBI Taxonomy" id="1790"/>
    <lineage>
        <taxon>Bacteria</taxon>
        <taxon>Bacillati</taxon>
        <taxon>Actinomycetota</taxon>
        <taxon>Actinomycetes</taxon>
        <taxon>Mycobacteriales</taxon>
        <taxon>Mycobacteriaceae</taxon>
        <taxon>Mycobacterium</taxon>
    </lineage>
</organism>
<keyword evidence="3" id="KW-0472">Membrane</keyword>
<dbReference type="InterPro" id="IPR001258">
    <property type="entry name" value="NHL_repeat"/>
</dbReference>
<keyword evidence="3" id="KW-0812">Transmembrane</keyword>
<feature type="transmembrane region" description="Helical" evidence="3">
    <location>
        <begin position="6"/>
        <end position="27"/>
    </location>
</feature>
<dbReference type="eggNOG" id="COG3391">
    <property type="taxonomic scope" value="Bacteria"/>
</dbReference>